<keyword evidence="3" id="KW-1185">Reference proteome</keyword>
<evidence type="ECO:0000313" key="2">
    <source>
        <dbReference type="EMBL" id="SDI34589.1"/>
    </source>
</evidence>
<dbReference type="AlphaFoldDB" id="A0A1G8JTN6"/>
<evidence type="ECO:0000256" key="1">
    <source>
        <dbReference type="SAM" id="Phobius"/>
    </source>
</evidence>
<accession>A0A1G8JTN6</accession>
<proteinExistence type="predicted"/>
<evidence type="ECO:0000313" key="3">
    <source>
        <dbReference type="Proteomes" id="UP000182894"/>
    </source>
</evidence>
<keyword evidence="1" id="KW-0472">Membrane</keyword>
<dbReference type="Proteomes" id="UP000182894">
    <property type="component" value="Unassembled WGS sequence"/>
</dbReference>
<organism evidence="2 3">
    <name type="scientific">Pseudomonas abietaniphila</name>
    <dbReference type="NCBI Taxonomy" id="89065"/>
    <lineage>
        <taxon>Bacteria</taxon>
        <taxon>Pseudomonadati</taxon>
        <taxon>Pseudomonadota</taxon>
        <taxon>Gammaproteobacteria</taxon>
        <taxon>Pseudomonadales</taxon>
        <taxon>Pseudomonadaceae</taxon>
        <taxon>Pseudomonas</taxon>
    </lineage>
</organism>
<dbReference type="InterPro" id="IPR009883">
    <property type="entry name" value="YgfX"/>
</dbReference>
<dbReference type="STRING" id="89065.SAMN05216605_112161"/>
<name>A0A1G8JTN6_9PSED</name>
<dbReference type="RefSeq" id="WP_074755699.1">
    <property type="nucleotide sequence ID" value="NZ_FNCO01000012.1"/>
</dbReference>
<sequence>MSSRNDRFECRWQRSRALLTAYLGAQSLALVAVFLLDLSLWAKTVAVLLCVLHGLQYLRRSILLSDEHAYTGLRRDSSGWQVWSERAGWQPVQLRPDSMALPRLVVLRFRVMKGHWLARWWIRSVCIPADAMAPDLHRRLRLRLKFSRNRWAAPE</sequence>
<dbReference type="Pfam" id="PF07254">
    <property type="entry name" value="Cpta_toxin"/>
    <property type="match status" value="1"/>
</dbReference>
<keyword evidence="1" id="KW-0812">Transmembrane</keyword>
<dbReference type="OrthoDB" id="7030636at2"/>
<protein>
    <submittedName>
        <fullName evidence="2">Toxin CptA</fullName>
    </submittedName>
</protein>
<dbReference type="EMBL" id="FNCO01000012">
    <property type="protein sequence ID" value="SDI34589.1"/>
    <property type="molecule type" value="Genomic_DNA"/>
</dbReference>
<keyword evidence="1" id="KW-1133">Transmembrane helix</keyword>
<feature type="transmembrane region" description="Helical" evidence="1">
    <location>
        <begin position="17"/>
        <end position="35"/>
    </location>
</feature>
<gene>
    <name evidence="2" type="ORF">SAMN05216605_112161</name>
</gene>
<reference evidence="3" key="1">
    <citation type="submission" date="2016-10" db="EMBL/GenBank/DDBJ databases">
        <authorList>
            <person name="Varghese N."/>
            <person name="Submissions S."/>
        </authorList>
    </citation>
    <scope>NUCLEOTIDE SEQUENCE [LARGE SCALE GENOMIC DNA]</scope>
    <source>
        <strain evidence="3">ATCC 700689</strain>
    </source>
</reference>